<keyword evidence="7 9" id="KW-0472">Membrane</keyword>
<reference evidence="10 11" key="1">
    <citation type="submission" date="2018-06" db="EMBL/GenBank/DDBJ databases">
        <title>Genomic Encyclopedia of Type Strains, Phase IV (KMG-V): Genome sequencing to study the core and pangenomes of soil and plant-associated prokaryotes.</title>
        <authorList>
            <person name="Whitman W."/>
        </authorList>
    </citation>
    <scope>NUCLEOTIDE SEQUENCE [LARGE SCALE GENOMIC DNA]</scope>
    <source>
        <strain evidence="10 11">SRCL-318</strain>
    </source>
</reference>
<evidence type="ECO:0000256" key="1">
    <source>
        <dbReference type="ARBA" id="ARBA00004651"/>
    </source>
</evidence>
<dbReference type="PANTHER" id="PTHR11795:SF450">
    <property type="entry name" value="ABC TRANSPORTER PERMEASE PROTEIN"/>
    <property type="match status" value="1"/>
</dbReference>
<dbReference type="AlphaFoldDB" id="A0A2V4TCD5"/>
<accession>A0A2V4TCD5</accession>
<evidence type="ECO:0000256" key="2">
    <source>
        <dbReference type="ARBA" id="ARBA00022448"/>
    </source>
</evidence>
<comment type="similarity">
    <text evidence="8">Belongs to the binding-protein-dependent transport system permease family. LivHM subfamily.</text>
</comment>
<feature type="transmembrane region" description="Helical" evidence="9">
    <location>
        <begin position="131"/>
        <end position="155"/>
    </location>
</feature>
<feature type="transmembrane region" description="Helical" evidence="9">
    <location>
        <begin position="92"/>
        <end position="111"/>
    </location>
</feature>
<evidence type="ECO:0000313" key="10">
    <source>
        <dbReference type="EMBL" id="PYE21481.1"/>
    </source>
</evidence>
<dbReference type="GO" id="GO:0022857">
    <property type="term" value="F:transmembrane transporter activity"/>
    <property type="evidence" value="ECO:0007669"/>
    <property type="project" value="InterPro"/>
</dbReference>
<dbReference type="GO" id="GO:0005886">
    <property type="term" value="C:plasma membrane"/>
    <property type="evidence" value="ECO:0007669"/>
    <property type="project" value="UniProtKB-SubCell"/>
</dbReference>
<evidence type="ECO:0000256" key="3">
    <source>
        <dbReference type="ARBA" id="ARBA00022475"/>
    </source>
</evidence>
<dbReference type="GO" id="GO:0006865">
    <property type="term" value="P:amino acid transport"/>
    <property type="evidence" value="ECO:0007669"/>
    <property type="project" value="UniProtKB-KW"/>
</dbReference>
<dbReference type="Pfam" id="PF02653">
    <property type="entry name" value="BPD_transp_2"/>
    <property type="match status" value="1"/>
</dbReference>
<evidence type="ECO:0000256" key="9">
    <source>
        <dbReference type="SAM" id="Phobius"/>
    </source>
</evidence>
<evidence type="ECO:0000256" key="5">
    <source>
        <dbReference type="ARBA" id="ARBA00022970"/>
    </source>
</evidence>
<keyword evidence="4 9" id="KW-0812">Transmembrane</keyword>
<dbReference type="OrthoDB" id="27557at2"/>
<evidence type="ECO:0000256" key="4">
    <source>
        <dbReference type="ARBA" id="ARBA00022692"/>
    </source>
</evidence>
<dbReference type="PANTHER" id="PTHR11795">
    <property type="entry name" value="BRANCHED-CHAIN AMINO ACID TRANSPORT SYSTEM PERMEASE PROTEIN LIVH"/>
    <property type="match status" value="1"/>
</dbReference>
<feature type="transmembrane region" description="Helical" evidence="9">
    <location>
        <begin position="56"/>
        <end position="80"/>
    </location>
</feature>
<keyword evidence="3" id="KW-1003">Cell membrane</keyword>
<evidence type="ECO:0000256" key="7">
    <source>
        <dbReference type="ARBA" id="ARBA00023136"/>
    </source>
</evidence>
<dbReference type="Proteomes" id="UP000247772">
    <property type="component" value="Unassembled WGS sequence"/>
</dbReference>
<evidence type="ECO:0000256" key="8">
    <source>
        <dbReference type="ARBA" id="ARBA00037998"/>
    </source>
</evidence>
<proteinExistence type="inferred from homology"/>
<feature type="transmembrane region" description="Helical" evidence="9">
    <location>
        <begin position="6"/>
        <end position="25"/>
    </location>
</feature>
<feature type="transmembrane region" description="Helical" evidence="9">
    <location>
        <begin position="261"/>
        <end position="277"/>
    </location>
</feature>
<organism evidence="10 11">
    <name type="scientific">Paraburkholderia silvatlantica</name>
    <dbReference type="NCBI Taxonomy" id="321895"/>
    <lineage>
        <taxon>Bacteria</taxon>
        <taxon>Pseudomonadati</taxon>
        <taxon>Pseudomonadota</taxon>
        <taxon>Betaproteobacteria</taxon>
        <taxon>Burkholderiales</taxon>
        <taxon>Burkholderiaceae</taxon>
        <taxon>Paraburkholderia</taxon>
    </lineage>
</organism>
<dbReference type="RefSeq" id="WP_110855809.1">
    <property type="nucleotide sequence ID" value="NZ_QJSQ01000014.1"/>
</dbReference>
<evidence type="ECO:0000256" key="6">
    <source>
        <dbReference type="ARBA" id="ARBA00022989"/>
    </source>
</evidence>
<sequence>MFDILASGLVMGAAYASLGICVTLLSRMGGVVNFSQSATGLFGCYTTLVLTGTGTAIWLAVLAGILVGAITGALSGVVMARWFGNADIRTRSSVAIALMIGFLSLGSRIFGDKPRDAPGLFAGLHISIGNVNIAGGLVVSLLVSILLAVALDLFITRTHSGTRLQAFAENPLTAELIGIPSGALTVLVWMIAGAISSLALIIIISSTARNANYMSLSLLIIPALCASLIGGFSNFYWTLLGGLLLGLLESAVLSAPSLAPFAQVIYLPAVMLVLCWTKRKETWDAQRA</sequence>
<dbReference type="InterPro" id="IPR001851">
    <property type="entry name" value="ABC_transp_permease"/>
</dbReference>
<feature type="transmembrane region" description="Helical" evidence="9">
    <location>
        <begin position="176"/>
        <end position="205"/>
    </location>
</feature>
<keyword evidence="6 9" id="KW-1133">Transmembrane helix</keyword>
<dbReference type="InterPro" id="IPR052157">
    <property type="entry name" value="BCAA_transport_permease"/>
</dbReference>
<dbReference type="EMBL" id="QJSQ01000014">
    <property type="protein sequence ID" value="PYE21481.1"/>
    <property type="molecule type" value="Genomic_DNA"/>
</dbReference>
<comment type="caution">
    <text evidence="10">The sequence shown here is derived from an EMBL/GenBank/DDBJ whole genome shotgun (WGS) entry which is preliminary data.</text>
</comment>
<gene>
    <name evidence="10" type="ORF">C7410_114122</name>
</gene>
<protein>
    <submittedName>
        <fullName evidence="10">Amino acid/amide ABC transporter membrane protein 1 (HAAT family)</fullName>
    </submittedName>
</protein>
<keyword evidence="2" id="KW-0813">Transport</keyword>
<name>A0A2V4TCD5_9BURK</name>
<dbReference type="CDD" id="cd06582">
    <property type="entry name" value="TM_PBP1_LivH_like"/>
    <property type="match status" value="1"/>
</dbReference>
<feature type="transmembrane region" description="Helical" evidence="9">
    <location>
        <begin position="211"/>
        <end position="229"/>
    </location>
</feature>
<comment type="subcellular location">
    <subcellularLocation>
        <location evidence="1">Cell membrane</location>
        <topology evidence="1">Multi-pass membrane protein</topology>
    </subcellularLocation>
</comment>
<keyword evidence="5" id="KW-0029">Amino-acid transport</keyword>
<evidence type="ECO:0000313" key="11">
    <source>
        <dbReference type="Proteomes" id="UP000247772"/>
    </source>
</evidence>